<sequence length="431" mass="44589">MSRRVKEQLRPMLAIAGLGVLALIVGGYILAHQRVRGPFADDYTLRVQMPTGQALTPGQGQAATVAGVKVGEISRVELRNGVALVSLRIDPGELPRHDVRTDARLILRPRTPLLDMTVDIDPGSPSAPVLGDGVVLGTAHTTANVNLDEITASLDTDTRTWMQTMLKAGGRGLGNRGTALREALRAGAPTLDSARRVSAAVAARRRELARAIHNLSLLSGALARQDTSVAQVVDGGDRTFAALAGESAALRTSVARLPGTLDSARAAVSALTPFADAAGPALRALVPTAKALPAALKGTDPLLVKGAPALRDTTTLAARAVPVLRDVTPALTDVAAQTPDLKSTFDVVQRLTNELAHVPAGDQRSYLFYLSWFAHNGNSLVSGEDSNGVFWHGSVIASCSTATTGVSALAQVLGPIVAKTGLCPGAPGTGG</sequence>
<accession>A0ABY5DSX7</accession>
<reference evidence="2 3" key="1">
    <citation type="submission" date="2022-06" db="EMBL/GenBank/DDBJ databases">
        <title>Paraconexibacter antarcticus.</title>
        <authorList>
            <person name="Kim C.S."/>
        </authorList>
    </citation>
    <scope>NUCLEOTIDE SEQUENCE [LARGE SCALE GENOMIC DNA]</scope>
    <source>
        <strain evidence="2 3">02-257</strain>
    </source>
</reference>
<dbReference type="PANTHER" id="PTHR33371">
    <property type="entry name" value="INTERMEMBRANE PHOSPHOLIPID TRANSPORT SYSTEM BINDING PROTEIN MLAD-RELATED"/>
    <property type="match status" value="1"/>
</dbReference>
<organism evidence="2 3">
    <name type="scientific">Paraconexibacter antarcticus</name>
    <dbReference type="NCBI Taxonomy" id="2949664"/>
    <lineage>
        <taxon>Bacteria</taxon>
        <taxon>Bacillati</taxon>
        <taxon>Actinomycetota</taxon>
        <taxon>Thermoleophilia</taxon>
        <taxon>Solirubrobacterales</taxon>
        <taxon>Paraconexibacteraceae</taxon>
        <taxon>Paraconexibacter</taxon>
    </lineage>
</organism>
<feature type="transmembrane region" description="Helical" evidence="1">
    <location>
        <begin position="12"/>
        <end position="31"/>
    </location>
</feature>
<evidence type="ECO:0000256" key="1">
    <source>
        <dbReference type="SAM" id="Phobius"/>
    </source>
</evidence>
<evidence type="ECO:0000313" key="2">
    <source>
        <dbReference type="EMBL" id="UTI65123.1"/>
    </source>
</evidence>
<evidence type="ECO:0008006" key="4">
    <source>
        <dbReference type="Google" id="ProtNLM"/>
    </source>
</evidence>
<keyword evidence="1" id="KW-1133">Transmembrane helix</keyword>
<gene>
    <name evidence="2" type="ORF">NBH00_02670</name>
</gene>
<name>A0ABY5DSX7_9ACTN</name>
<keyword evidence="3" id="KW-1185">Reference proteome</keyword>
<keyword evidence="1" id="KW-0812">Transmembrane</keyword>
<dbReference type="PANTHER" id="PTHR33371:SF16">
    <property type="entry name" value="MCE-FAMILY PROTEIN MCE3F"/>
    <property type="match status" value="1"/>
</dbReference>
<dbReference type="InterPro" id="IPR052336">
    <property type="entry name" value="MlaD_Phospholipid_Transporter"/>
</dbReference>
<dbReference type="RefSeq" id="WP_254571813.1">
    <property type="nucleotide sequence ID" value="NZ_CP098502.1"/>
</dbReference>
<evidence type="ECO:0000313" key="3">
    <source>
        <dbReference type="Proteomes" id="UP001056035"/>
    </source>
</evidence>
<keyword evidence="1" id="KW-0472">Membrane</keyword>
<proteinExistence type="predicted"/>
<dbReference type="Proteomes" id="UP001056035">
    <property type="component" value="Chromosome"/>
</dbReference>
<dbReference type="EMBL" id="CP098502">
    <property type="protein sequence ID" value="UTI65123.1"/>
    <property type="molecule type" value="Genomic_DNA"/>
</dbReference>
<protein>
    <recommendedName>
        <fullName evidence="4">MCE family protein</fullName>
    </recommendedName>
</protein>